<evidence type="ECO:0000313" key="1">
    <source>
        <dbReference type="EMBL" id="RZT85553.1"/>
    </source>
</evidence>
<gene>
    <name evidence="1" type="ORF">EV383_2426</name>
</gene>
<comment type="caution">
    <text evidence="1">The sequence shown here is derived from an EMBL/GenBank/DDBJ whole genome shotgun (WGS) entry which is preliminary data.</text>
</comment>
<organism evidence="1 2">
    <name type="scientific">Pseudonocardia sediminis</name>
    <dbReference type="NCBI Taxonomy" id="1397368"/>
    <lineage>
        <taxon>Bacteria</taxon>
        <taxon>Bacillati</taxon>
        <taxon>Actinomycetota</taxon>
        <taxon>Actinomycetes</taxon>
        <taxon>Pseudonocardiales</taxon>
        <taxon>Pseudonocardiaceae</taxon>
        <taxon>Pseudonocardia</taxon>
    </lineage>
</organism>
<dbReference type="NCBIfam" id="NF033832">
    <property type="entry name" value="sce7726_fam"/>
    <property type="match status" value="1"/>
</dbReference>
<evidence type="ECO:0008006" key="3">
    <source>
        <dbReference type="Google" id="ProtNLM"/>
    </source>
</evidence>
<dbReference type="EMBL" id="SHKL01000001">
    <property type="protein sequence ID" value="RZT85553.1"/>
    <property type="molecule type" value="Genomic_DNA"/>
</dbReference>
<sequence length="192" mass="21390">MRMRDSDVRAALVSQVLAAHFSQPDTLVRHELGIRAGRRRIDVAVVNGEISGWEIKSDEDTLARLAGQVEAYGQVLDRATLVTTPRWVDPATAKIPAWWGVTVVETIGSAIVVRELRPSADNSEAVDPMSLAQLLWRDEALAELRLRQQARGLSSKARHYVWQRLAVVLALDELRAVVRARLKARSDWPGGR</sequence>
<dbReference type="Proteomes" id="UP000291591">
    <property type="component" value="Unassembled WGS sequence"/>
</dbReference>
<dbReference type="AlphaFoldDB" id="A0A4Q7UZ59"/>
<protein>
    <recommendedName>
        <fullName evidence="3">Sce7726 family protein</fullName>
    </recommendedName>
</protein>
<dbReference type="InterPro" id="IPR047729">
    <property type="entry name" value="Sce7726-like"/>
</dbReference>
<name>A0A4Q7UZ59_PSEST</name>
<proteinExistence type="predicted"/>
<reference evidence="1 2" key="1">
    <citation type="submission" date="2019-02" db="EMBL/GenBank/DDBJ databases">
        <title>Sequencing the genomes of 1000 actinobacteria strains.</title>
        <authorList>
            <person name="Klenk H.-P."/>
        </authorList>
    </citation>
    <scope>NUCLEOTIDE SEQUENCE [LARGE SCALE GENOMIC DNA]</scope>
    <source>
        <strain evidence="1 2">DSM 45779</strain>
    </source>
</reference>
<evidence type="ECO:0000313" key="2">
    <source>
        <dbReference type="Proteomes" id="UP000291591"/>
    </source>
</evidence>
<accession>A0A4Q7UZ59</accession>
<keyword evidence="2" id="KW-1185">Reference proteome</keyword>